<keyword evidence="2" id="KW-0413">Isomerase</keyword>
<keyword evidence="4" id="KW-1185">Reference proteome</keyword>
<dbReference type="PROSITE" id="PS00923">
    <property type="entry name" value="ASP_GLU_RACEMASE_1"/>
    <property type="match status" value="1"/>
</dbReference>
<dbReference type="InterPro" id="IPR001920">
    <property type="entry name" value="Asp/Glu_race"/>
</dbReference>
<dbReference type="RefSeq" id="WP_255158638.1">
    <property type="nucleotide sequence ID" value="NZ_CP101497.1"/>
</dbReference>
<dbReference type="InterPro" id="IPR018187">
    <property type="entry name" value="Asp/Glu_racemase_AS_1"/>
</dbReference>
<evidence type="ECO:0000256" key="2">
    <source>
        <dbReference type="ARBA" id="ARBA00023235"/>
    </source>
</evidence>
<proteinExistence type="inferred from homology"/>
<evidence type="ECO:0000313" key="3">
    <source>
        <dbReference type="EMBL" id="UTT61605.1"/>
    </source>
</evidence>
<gene>
    <name evidence="3" type="ORF">NNL39_07895</name>
</gene>
<protein>
    <submittedName>
        <fullName evidence="3">Aspartate/glutamate racemase family protein</fullName>
    </submittedName>
</protein>
<dbReference type="PANTHER" id="PTHR21198">
    <property type="entry name" value="GLUTAMATE RACEMASE"/>
    <property type="match status" value="1"/>
</dbReference>
<dbReference type="Gene3D" id="3.40.50.1860">
    <property type="match status" value="2"/>
</dbReference>
<evidence type="ECO:0000256" key="1">
    <source>
        <dbReference type="ARBA" id="ARBA00007847"/>
    </source>
</evidence>
<dbReference type="InterPro" id="IPR015942">
    <property type="entry name" value="Asp/Glu/hydantoin_racemase"/>
</dbReference>
<dbReference type="InterPro" id="IPR004380">
    <property type="entry name" value="Asp_race"/>
</dbReference>
<dbReference type="NCBIfam" id="TIGR00035">
    <property type="entry name" value="asp_race"/>
    <property type="match status" value="1"/>
</dbReference>
<dbReference type="Pfam" id="PF01177">
    <property type="entry name" value="Asp_Glu_race"/>
    <property type="match status" value="1"/>
</dbReference>
<dbReference type="Proteomes" id="UP001060039">
    <property type="component" value="Chromosome"/>
</dbReference>
<evidence type="ECO:0000313" key="4">
    <source>
        <dbReference type="Proteomes" id="UP001060039"/>
    </source>
</evidence>
<dbReference type="SUPFAM" id="SSF53681">
    <property type="entry name" value="Aspartate/glutamate racemase"/>
    <property type="match status" value="2"/>
</dbReference>
<dbReference type="PANTHER" id="PTHR21198:SF7">
    <property type="entry name" value="ASPARTATE-GLUTAMATE RACEMASE FAMILY"/>
    <property type="match status" value="1"/>
</dbReference>
<sequence>MRRIGLLGGMSWQSSALYYSLINDGTAKRLGGVHSADVVMISVDFAEVEQLQAAGEWERAGELLAREARALEVAGAEVIVLCTNTMHIVAPAIEAAVSIPLLHLADVTAEAVMAAGLTRVGLLGTRFTMQQAFYRERVEAHGIEVLVPDLDDQAVVHRVIYDELVRGVVSDDSRAEYEQIIERFVERGAQGVVLGCTEIELLIDARHVGIPLFATTSLHAQAAVDWALSNSSLTAR</sequence>
<organism evidence="3 4">
    <name type="scientific">Microcella humidisoli</name>
    <dbReference type="NCBI Taxonomy" id="2963406"/>
    <lineage>
        <taxon>Bacteria</taxon>
        <taxon>Bacillati</taxon>
        <taxon>Actinomycetota</taxon>
        <taxon>Actinomycetes</taxon>
        <taxon>Micrococcales</taxon>
        <taxon>Microbacteriaceae</taxon>
        <taxon>Microcella</taxon>
    </lineage>
</organism>
<dbReference type="EMBL" id="CP101497">
    <property type="protein sequence ID" value="UTT61605.1"/>
    <property type="molecule type" value="Genomic_DNA"/>
</dbReference>
<comment type="similarity">
    <text evidence="1">Belongs to the aspartate/glutamate racemases family.</text>
</comment>
<reference evidence="3" key="1">
    <citation type="submission" date="2022-07" db="EMBL/GenBank/DDBJ databases">
        <title>Taxonomic analysis of Microcella humidisoli nov. sp., isolated from riverside soil.</title>
        <authorList>
            <person name="Molina K.M."/>
            <person name="Kim S.B."/>
        </authorList>
    </citation>
    <scope>NUCLEOTIDE SEQUENCE</scope>
    <source>
        <strain evidence="3">MMS21-STM10</strain>
    </source>
</reference>
<name>A0ABY5FTI7_9MICO</name>
<accession>A0ABY5FTI7</accession>